<name>A0A371RJZ2_9PROT</name>
<sequence length="164" mass="18150">MPPNDERPDEDPGLEPASMDWRYQLDFFHVHGMDGVSTSLVSLKDRDGMTARAKGEGQTPLHALINALSKITGRRYTLRCAKIYATRNEFGARAQSHIVLVDEQSRGSAGFGWATSEHDAFMIAALRIVNAHEAEQQAEAITDAKGYTDYGWRKSRRAASQLAA</sequence>
<evidence type="ECO:0000313" key="4">
    <source>
        <dbReference type="Proteomes" id="UP000264589"/>
    </source>
</evidence>
<proteinExistence type="predicted"/>
<gene>
    <name evidence="3" type="ORF">DX908_11115</name>
</gene>
<keyword evidence="1" id="KW-0808">Transferase</keyword>
<dbReference type="RefSeq" id="WP_116392401.1">
    <property type="nucleotide sequence ID" value="NZ_CAXQPM010000025.1"/>
</dbReference>
<comment type="caution">
    <text evidence="3">The sequence shown here is derived from an EMBL/GenBank/DDBJ whole genome shotgun (WGS) entry which is preliminary data.</text>
</comment>
<dbReference type="AlphaFoldDB" id="A0A371RJZ2"/>
<dbReference type="Pfam" id="PF08502">
    <property type="entry name" value="LeuA_dimer"/>
    <property type="match status" value="1"/>
</dbReference>
<dbReference type="GO" id="GO:0003852">
    <property type="term" value="F:2-isopropylmalate synthase activity"/>
    <property type="evidence" value="ECO:0007669"/>
    <property type="project" value="InterPro"/>
</dbReference>
<dbReference type="InParanoid" id="A0A371RJZ2"/>
<evidence type="ECO:0000256" key="1">
    <source>
        <dbReference type="ARBA" id="ARBA00022679"/>
    </source>
</evidence>
<dbReference type="EMBL" id="QUQO01000001">
    <property type="protein sequence ID" value="RFB05768.1"/>
    <property type="molecule type" value="Genomic_DNA"/>
</dbReference>
<protein>
    <recommendedName>
        <fullName evidence="2">2-isopropylmalate synthase LeuA allosteric (dimerisation) domain-containing protein</fullName>
    </recommendedName>
</protein>
<organism evidence="3 4">
    <name type="scientific">Parvularcula marina</name>
    <dbReference type="NCBI Taxonomy" id="2292771"/>
    <lineage>
        <taxon>Bacteria</taxon>
        <taxon>Pseudomonadati</taxon>
        <taxon>Pseudomonadota</taxon>
        <taxon>Alphaproteobacteria</taxon>
        <taxon>Parvularculales</taxon>
        <taxon>Parvularculaceae</taxon>
        <taxon>Parvularcula</taxon>
    </lineage>
</organism>
<evidence type="ECO:0000313" key="3">
    <source>
        <dbReference type="EMBL" id="RFB05768.1"/>
    </source>
</evidence>
<dbReference type="SUPFAM" id="SSF110921">
    <property type="entry name" value="2-isopropylmalate synthase LeuA, allosteric (dimerisation) domain"/>
    <property type="match status" value="1"/>
</dbReference>
<accession>A0A371RJZ2</accession>
<dbReference type="InterPro" id="IPR036230">
    <property type="entry name" value="LeuA_allosteric_dom_sf"/>
</dbReference>
<reference evidence="3 4" key="1">
    <citation type="submission" date="2018-08" db="EMBL/GenBank/DDBJ databases">
        <title>Parvularcula sp. SM1705, isolated from surface water of the South Sea China.</title>
        <authorList>
            <person name="Sun L."/>
        </authorList>
    </citation>
    <scope>NUCLEOTIDE SEQUENCE [LARGE SCALE GENOMIC DNA]</scope>
    <source>
        <strain evidence="3 4">SM1705</strain>
    </source>
</reference>
<evidence type="ECO:0000259" key="2">
    <source>
        <dbReference type="Pfam" id="PF08502"/>
    </source>
</evidence>
<dbReference type="GO" id="GO:0009098">
    <property type="term" value="P:L-leucine biosynthetic process"/>
    <property type="evidence" value="ECO:0007669"/>
    <property type="project" value="InterPro"/>
</dbReference>
<keyword evidence="4" id="KW-1185">Reference proteome</keyword>
<dbReference type="Proteomes" id="UP000264589">
    <property type="component" value="Unassembled WGS sequence"/>
</dbReference>
<dbReference type="Gene3D" id="3.30.160.270">
    <property type="match status" value="1"/>
</dbReference>
<dbReference type="InterPro" id="IPR013709">
    <property type="entry name" value="2-isopropylmalate_synth_dimer"/>
</dbReference>
<feature type="domain" description="2-isopropylmalate synthase LeuA allosteric (dimerisation)" evidence="2">
    <location>
        <begin position="22"/>
        <end position="130"/>
    </location>
</feature>